<evidence type="ECO:0000313" key="6">
    <source>
        <dbReference type="Proteomes" id="UP001652623"/>
    </source>
</evidence>
<feature type="domain" description="Pectinesterase inhibitor" evidence="5">
    <location>
        <begin position="22"/>
        <end position="165"/>
    </location>
</feature>
<dbReference type="InParanoid" id="A0A6P3ZPX2"/>
<keyword evidence="6" id="KW-1185">Reference proteome</keyword>
<evidence type="ECO:0000259" key="5">
    <source>
        <dbReference type="SMART" id="SM00856"/>
    </source>
</evidence>
<dbReference type="InterPro" id="IPR035513">
    <property type="entry name" value="Invertase/methylesterase_inhib"/>
</dbReference>
<dbReference type="CDD" id="cd15797">
    <property type="entry name" value="PMEI"/>
    <property type="match status" value="1"/>
</dbReference>
<evidence type="ECO:0000256" key="3">
    <source>
        <dbReference type="ARBA" id="ARBA00038471"/>
    </source>
</evidence>
<keyword evidence="1 4" id="KW-0732">Signal</keyword>
<feature type="signal peptide" evidence="4">
    <location>
        <begin position="1"/>
        <end position="17"/>
    </location>
</feature>
<evidence type="ECO:0000256" key="4">
    <source>
        <dbReference type="SAM" id="SignalP"/>
    </source>
</evidence>
<dbReference type="KEGG" id="zju:107417126"/>
<dbReference type="InterPro" id="IPR052421">
    <property type="entry name" value="PCW_Enzyme_Inhibitor"/>
</dbReference>
<accession>A0A6P3ZPX2</accession>
<dbReference type="PANTHER" id="PTHR36710:SF4">
    <property type="entry name" value="PLANT INVERTASE_PECTIN METHYLESTERASE INHIBITOR SUPERFAMILY PROTEIN"/>
    <property type="match status" value="1"/>
</dbReference>
<evidence type="ECO:0000313" key="7">
    <source>
        <dbReference type="RefSeq" id="XP_015881184.1"/>
    </source>
</evidence>
<dbReference type="Proteomes" id="UP001652623">
    <property type="component" value="Chromosome 1"/>
</dbReference>
<dbReference type="InterPro" id="IPR006501">
    <property type="entry name" value="Pectinesterase_inhib_dom"/>
</dbReference>
<dbReference type="SMART" id="SM00856">
    <property type="entry name" value="PMEI"/>
    <property type="match status" value="1"/>
</dbReference>
<reference evidence="7" key="2">
    <citation type="submission" date="2025-08" db="UniProtKB">
        <authorList>
            <consortium name="RefSeq"/>
        </authorList>
    </citation>
    <scope>IDENTIFICATION</scope>
    <source>
        <tissue evidence="7">Seedling</tissue>
    </source>
</reference>
<sequence length="170" mass="17996">MVLVDVINIIIFIIIHALRIDAASNLLNEVCSKTPTPNFCLSTIGAEPGAATADLKGLDDIALHLSLRTAAQNNALVQTLRQNTTEPVLSGNLAHCSVNYGGAIYALQQSIVNLEKGNFKAVGELAGICAENVKDCERVLNGGPSHPLKNENQKLIQLAGICDVIIGMLV</sequence>
<evidence type="ECO:0000256" key="2">
    <source>
        <dbReference type="ARBA" id="ARBA00023157"/>
    </source>
</evidence>
<proteinExistence type="inferred from homology"/>
<keyword evidence="2" id="KW-1015">Disulfide bond</keyword>
<comment type="similarity">
    <text evidence="3">Belongs to the PMEI family.</text>
</comment>
<dbReference type="NCBIfam" id="TIGR01614">
    <property type="entry name" value="PME_inhib"/>
    <property type="match status" value="1"/>
</dbReference>
<dbReference type="GO" id="GO:0046910">
    <property type="term" value="F:pectinesterase inhibitor activity"/>
    <property type="evidence" value="ECO:0007669"/>
    <property type="project" value="InterPro"/>
</dbReference>
<dbReference type="PANTHER" id="PTHR36710">
    <property type="entry name" value="PECTINESTERASE INHIBITOR-LIKE"/>
    <property type="match status" value="1"/>
</dbReference>
<dbReference type="Pfam" id="PF04043">
    <property type="entry name" value="PMEI"/>
    <property type="match status" value="1"/>
</dbReference>
<name>A0A6P3ZPX2_ZIZJJ</name>
<dbReference type="RefSeq" id="XP_015881184.1">
    <property type="nucleotide sequence ID" value="XM_016025698.3"/>
</dbReference>
<gene>
    <name evidence="7" type="primary">LOC107417126</name>
</gene>
<feature type="chain" id="PRO_5028318978" evidence="4">
    <location>
        <begin position="18"/>
        <end position="170"/>
    </location>
</feature>
<organism evidence="6 7">
    <name type="scientific">Ziziphus jujuba</name>
    <name type="common">Chinese jujube</name>
    <name type="synonym">Ziziphus sativa</name>
    <dbReference type="NCBI Taxonomy" id="326968"/>
    <lineage>
        <taxon>Eukaryota</taxon>
        <taxon>Viridiplantae</taxon>
        <taxon>Streptophyta</taxon>
        <taxon>Embryophyta</taxon>
        <taxon>Tracheophyta</taxon>
        <taxon>Spermatophyta</taxon>
        <taxon>Magnoliopsida</taxon>
        <taxon>eudicotyledons</taxon>
        <taxon>Gunneridae</taxon>
        <taxon>Pentapetalae</taxon>
        <taxon>rosids</taxon>
        <taxon>fabids</taxon>
        <taxon>Rosales</taxon>
        <taxon>Rhamnaceae</taxon>
        <taxon>Paliureae</taxon>
        <taxon>Ziziphus</taxon>
    </lineage>
</organism>
<reference evidence="6" key="1">
    <citation type="submission" date="2025-05" db="UniProtKB">
        <authorList>
            <consortium name="RefSeq"/>
        </authorList>
    </citation>
    <scope>NUCLEOTIDE SEQUENCE [LARGE SCALE GENOMIC DNA]</scope>
</reference>
<dbReference type="GeneID" id="107417126"/>
<dbReference type="Gene3D" id="1.20.140.40">
    <property type="entry name" value="Invertase/pectin methylesterase inhibitor family protein"/>
    <property type="match status" value="1"/>
</dbReference>
<dbReference type="AlphaFoldDB" id="A0A6P3ZPX2"/>
<dbReference type="InterPro" id="IPR034086">
    <property type="entry name" value="PMEI_plant"/>
</dbReference>
<protein>
    <submittedName>
        <fullName evidence="7">Pectinesterase inhibitor-like</fullName>
    </submittedName>
</protein>
<dbReference type="SUPFAM" id="SSF101148">
    <property type="entry name" value="Plant invertase/pectin methylesterase inhibitor"/>
    <property type="match status" value="1"/>
</dbReference>
<evidence type="ECO:0000256" key="1">
    <source>
        <dbReference type="ARBA" id="ARBA00022729"/>
    </source>
</evidence>